<proteinExistence type="predicted"/>
<gene>
    <name evidence="1" type="ORF">F964_01543</name>
</gene>
<comment type="caution">
    <text evidence="1">The sequence shown here is derived from an EMBL/GenBank/DDBJ whole genome shotgun (WGS) entry which is preliminary data.</text>
</comment>
<dbReference type="AlphaFoldDB" id="N8YAA9"/>
<reference evidence="1 2" key="1">
    <citation type="submission" date="2013-02" db="EMBL/GenBank/DDBJ databases">
        <title>The Genome Sequence of Acinetobacter guillouiae NIPH 991.</title>
        <authorList>
            <consortium name="The Broad Institute Genome Sequencing Platform"/>
            <consortium name="The Broad Institute Genome Sequencing Center for Infectious Disease"/>
            <person name="Cerqueira G."/>
            <person name="Feldgarden M."/>
            <person name="Courvalin P."/>
            <person name="Perichon B."/>
            <person name="Grillot-Courvalin C."/>
            <person name="Clermont D."/>
            <person name="Rocha E."/>
            <person name="Yoon E.-J."/>
            <person name="Nemec A."/>
            <person name="Walker B."/>
            <person name="Young S.K."/>
            <person name="Zeng Q."/>
            <person name="Gargeya S."/>
            <person name="Fitzgerald M."/>
            <person name="Haas B."/>
            <person name="Abouelleil A."/>
            <person name="Alvarado L."/>
            <person name="Arachchi H.M."/>
            <person name="Berlin A.M."/>
            <person name="Chapman S.B."/>
            <person name="Dewar J."/>
            <person name="Goldberg J."/>
            <person name="Griggs A."/>
            <person name="Gujja S."/>
            <person name="Hansen M."/>
            <person name="Howarth C."/>
            <person name="Imamovic A."/>
            <person name="Larimer J."/>
            <person name="McCowan C."/>
            <person name="Murphy C."/>
            <person name="Neiman D."/>
            <person name="Pearson M."/>
            <person name="Priest M."/>
            <person name="Roberts A."/>
            <person name="Saif S."/>
            <person name="Shea T."/>
            <person name="Sisk P."/>
            <person name="Sykes S."/>
            <person name="Wortman J."/>
            <person name="Nusbaum C."/>
            <person name="Birren B."/>
        </authorList>
    </citation>
    <scope>NUCLEOTIDE SEQUENCE [LARGE SCALE GENOMIC DNA]</scope>
    <source>
        <strain evidence="1 2">NIPH 991</strain>
    </source>
</reference>
<name>N8YAA9_ACIGI</name>
<evidence type="ECO:0000313" key="2">
    <source>
        <dbReference type="Proteomes" id="UP000013148"/>
    </source>
</evidence>
<dbReference type="Proteomes" id="UP000013148">
    <property type="component" value="Unassembled WGS sequence"/>
</dbReference>
<dbReference type="EMBL" id="APPJ01000009">
    <property type="protein sequence ID" value="ENV18219.1"/>
    <property type="molecule type" value="Genomic_DNA"/>
</dbReference>
<accession>N8YAA9</accession>
<organism evidence="1 2">
    <name type="scientific">Acinetobacter guillouiae NIPH 991</name>
    <dbReference type="NCBI Taxonomy" id="1217656"/>
    <lineage>
        <taxon>Bacteria</taxon>
        <taxon>Pseudomonadati</taxon>
        <taxon>Pseudomonadota</taxon>
        <taxon>Gammaproteobacteria</taxon>
        <taxon>Moraxellales</taxon>
        <taxon>Moraxellaceae</taxon>
        <taxon>Acinetobacter</taxon>
    </lineage>
</organism>
<evidence type="ECO:0000313" key="1">
    <source>
        <dbReference type="EMBL" id="ENV18219.1"/>
    </source>
</evidence>
<protein>
    <submittedName>
        <fullName evidence="1">Uncharacterized protein</fullName>
    </submittedName>
</protein>
<sequence length="34" mass="4292">MKFLHRKFQISYMNSQEYSKLKPFWLNNNQTKLK</sequence>
<dbReference type="HOGENOM" id="CLU_3371497_0_0_6"/>
<keyword evidence="2" id="KW-1185">Reference proteome</keyword>